<name>A0A563EX95_9PSEU</name>
<dbReference type="Gene3D" id="3.40.50.300">
    <property type="entry name" value="P-loop containing nucleotide triphosphate hydrolases"/>
    <property type="match status" value="1"/>
</dbReference>
<evidence type="ECO:0000313" key="4">
    <source>
        <dbReference type="Proteomes" id="UP000316639"/>
    </source>
</evidence>
<keyword evidence="1" id="KW-0472">Membrane</keyword>
<evidence type="ECO:0000256" key="1">
    <source>
        <dbReference type="SAM" id="Phobius"/>
    </source>
</evidence>
<gene>
    <name evidence="3" type="ORF">FKR81_12210</name>
</gene>
<accession>A0A563EX95</accession>
<feature type="transmembrane region" description="Helical" evidence="1">
    <location>
        <begin position="510"/>
        <end position="530"/>
    </location>
</feature>
<evidence type="ECO:0000313" key="3">
    <source>
        <dbReference type="EMBL" id="TWP52320.1"/>
    </source>
</evidence>
<organism evidence="3 4">
    <name type="scientific">Lentzea tibetensis</name>
    <dbReference type="NCBI Taxonomy" id="2591470"/>
    <lineage>
        <taxon>Bacteria</taxon>
        <taxon>Bacillati</taxon>
        <taxon>Actinomycetota</taxon>
        <taxon>Actinomycetes</taxon>
        <taxon>Pseudonocardiales</taxon>
        <taxon>Pseudonocardiaceae</taxon>
        <taxon>Lentzea</taxon>
    </lineage>
</organism>
<dbReference type="OrthoDB" id="192618at2"/>
<dbReference type="SUPFAM" id="SSF69322">
    <property type="entry name" value="Tricorn protease domain 2"/>
    <property type="match status" value="1"/>
</dbReference>
<evidence type="ECO:0000259" key="2">
    <source>
        <dbReference type="SMART" id="SM00530"/>
    </source>
</evidence>
<reference evidence="3 4" key="1">
    <citation type="submission" date="2019-07" db="EMBL/GenBank/DDBJ databases">
        <title>Lentzea xizangensis sp. nov., isolated from Qinghai-Tibetan Plateau Soils.</title>
        <authorList>
            <person name="Huang J."/>
        </authorList>
    </citation>
    <scope>NUCLEOTIDE SEQUENCE [LARGE SCALE GENOMIC DNA]</scope>
    <source>
        <strain evidence="3 4">FXJ1.1311</strain>
    </source>
</reference>
<dbReference type="InterPro" id="IPR027417">
    <property type="entry name" value="P-loop_NTPase"/>
</dbReference>
<dbReference type="InterPro" id="IPR015943">
    <property type="entry name" value="WD40/YVTN_repeat-like_dom_sf"/>
</dbReference>
<dbReference type="Pfam" id="PF20703">
    <property type="entry name" value="nSTAND1"/>
    <property type="match status" value="1"/>
</dbReference>
<dbReference type="EMBL" id="VOBR01000006">
    <property type="protein sequence ID" value="TWP52320.1"/>
    <property type="molecule type" value="Genomic_DNA"/>
</dbReference>
<dbReference type="SUPFAM" id="SSF52540">
    <property type="entry name" value="P-loop containing nucleoside triphosphate hydrolases"/>
    <property type="match status" value="1"/>
</dbReference>
<dbReference type="SMART" id="SM00530">
    <property type="entry name" value="HTH_XRE"/>
    <property type="match status" value="1"/>
</dbReference>
<dbReference type="InterPro" id="IPR049052">
    <property type="entry name" value="nSTAND1"/>
</dbReference>
<dbReference type="AlphaFoldDB" id="A0A563EX95"/>
<keyword evidence="4" id="KW-1185">Reference proteome</keyword>
<dbReference type="InterPro" id="IPR001387">
    <property type="entry name" value="Cro/C1-type_HTH"/>
</dbReference>
<feature type="domain" description="HTH cro/C1-type" evidence="2">
    <location>
        <begin position="21"/>
        <end position="77"/>
    </location>
</feature>
<keyword evidence="1" id="KW-0812">Transmembrane</keyword>
<keyword evidence="1" id="KW-1133">Transmembrane helix</keyword>
<dbReference type="RefSeq" id="WP_146351133.1">
    <property type="nucleotide sequence ID" value="NZ_VOBR01000006.1"/>
</dbReference>
<dbReference type="CDD" id="cd00093">
    <property type="entry name" value="HTH_XRE"/>
    <property type="match status" value="1"/>
</dbReference>
<protein>
    <recommendedName>
        <fullName evidence="2">HTH cro/C1-type domain-containing protein</fullName>
    </recommendedName>
</protein>
<proteinExistence type="predicted"/>
<comment type="caution">
    <text evidence="3">The sequence shown here is derived from an EMBL/GenBank/DDBJ whole genome shotgun (WGS) entry which is preliminary data.</text>
</comment>
<dbReference type="Gene3D" id="2.130.10.10">
    <property type="entry name" value="YVTN repeat-like/Quinoprotein amine dehydrogenase"/>
    <property type="match status" value="1"/>
</dbReference>
<sequence>MPRRERPIGGDEGALSQFAGDLRRLRESAGRPTYRELARLAHYSPAALSEAAGGRKLPSLAVTLAYVGACEGDLTEWEERWREIAACERSEMGSTNSPYVGLQAFQPEDVDRFFGREQLTEELIAAVRTRPFVGVFGASGSGKSSVLRAGLVPRIGAPALVFTPGVHPADECAVRLAGLTGESAVRLKQELDADPANLHLRIRQWNPDLVLVVDQFEEVFTLASAEEREWFVRALTSGPRVVIGVRADFYGHCGRHPALVEALRGSQVLVGPMTPDELRRAITEPAARAGVKVETALVARLVADVTGQAAALPLVSHALVETWQRRRGMALALSSYEEAGGLEHAVARTAETVFRSFAAAEQSAARLLFLRLIALGDGTEDTKRRVPRGELDVDDSVLEGLASARLISIDRDAVELTHEALIRSWPRLRDWIAENRERLRVHRQLVDATAVWEADGRDPDALYRGVRLAQAKALGDLIGWREREFLTASAELEREHDASERLHTHRLRQFVAILAAVVLVLAGTVVYAVIIQREATRAANNAMSHRGAMEAMMLLNSSPHAAARTALAAYSLTPTEAARDALLSSYAASKRALVELTGPVDETPAIAPGGKVVVGRDNAGKYRLWSLSGYAFTTRGELGPSGGGAVFSADGRYVVTHDDQYTPLLWDISDLDHPRRVMALPGPAFIRDVNPSTGLVVATRMSRSPTGQTWTGFSPALWDIRTGEPKPVAVPGASSDDVVISPAGGLLAIIRLRTGGAGFSVDLARIGDDRASRTVSSFDVDATAAESFTFSPDGRFVAVLVGNRLEVWDVSTPEAPQHWGAMSGMIARDTNDPIAVAFGADSGTIVVASAGVLRTFGLAVPGSFVELGTVTSNLDDISRVTFQGERGFVAQSQKKPRELFEFTVDVDAVVLSMCGDPSYHVSDEDWKALFPEVPRKSVCE</sequence>
<dbReference type="Proteomes" id="UP000316639">
    <property type="component" value="Unassembled WGS sequence"/>
</dbReference>